<dbReference type="EMBL" id="JADIMU010000016">
    <property type="protein sequence ID" value="MBO8442599.1"/>
    <property type="molecule type" value="Genomic_DNA"/>
</dbReference>
<sequence>MTTTREGNATYHRLDKPWTEMDEQEKEQVLKFCVDELPIVKHGPGKLIRDEIRKFVSTIAEYNALSPSAPFMVMDLLVRYHSRLPEDCRADNKAFDLLLNLYCQSMFMIGKALREKDQTIESLKSALKFKKAEQA</sequence>
<name>A0A9D9EC89_9SPIR</name>
<comment type="caution">
    <text evidence="1">The sequence shown here is derived from an EMBL/GenBank/DDBJ whole genome shotgun (WGS) entry which is preliminary data.</text>
</comment>
<reference evidence="1" key="1">
    <citation type="submission" date="2020-10" db="EMBL/GenBank/DDBJ databases">
        <authorList>
            <person name="Gilroy R."/>
        </authorList>
    </citation>
    <scope>NUCLEOTIDE SEQUENCE</scope>
    <source>
        <strain evidence="1">11167</strain>
    </source>
</reference>
<proteinExistence type="predicted"/>
<accession>A0A9D9EC89</accession>
<protein>
    <submittedName>
        <fullName evidence="1">Uncharacterized protein</fullName>
    </submittedName>
</protein>
<dbReference type="AlphaFoldDB" id="A0A9D9EC89"/>
<reference evidence="1" key="2">
    <citation type="journal article" date="2021" name="PeerJ">
        <title>Extensive microbial diversity within the chicken gut microbiome revealed by metagenomics and culture.</title>
        <authorList>
            <person name="Gilroy R."/>
            <person name="Ravi A."/>
            <person name="Getino M."/>
            <person name="Pursley I."/>
            <person name="Horton D.L."/>
            <person name="Alikhan N.F."/>
            <person name="Baker D."/>
            <person name="Gharbi K."/>
            <person name="Hall N."/>
            <person name="Watson M."/>
            <person name="Adriaenssens E.M."/>
            <person name="Foster-Nyarko E."/>
            <person name="Jarju S."/>
            <person name="Secka A."/>
            <person name="Antonio M."/>
            <person name="Oren A."/>
            <person name="Chaudhuri R.R."/>
            <person name="La Ragione R."/>
            <person name="Hildebrand F."/>
            <person name="Pallen M.J."/>
        </authorList>
    </citation>
    <scope>NUCLEOTIDE SEQUENCE</scope>
    <source>
        <strain evidence="1">11167</strain>
    </source>
</reference>
<evidence type="ECO:0000313" key="2">
    <source>
        <dbReference type="Proteomes" id="UP000823633"/>
    </source>
</evidence>
<dbReference type="PROSITE" id="PS50007">
    <property type="entry name" value="PIPLC_X_DOMAIN"/>
    <property type="match status" value="1"/>
</dbReference>
<organism evidence="1 2">
    <name type="scientific">Candidatus Aphodenecus pullistercoris</name>
    <dbReference type="NCBI Taxonomy" id="2840669"/>
    <lineage>
        <taxon>Bacteria</taxon>
        <taxon>Pseudomonadati</taxon>
        <taxon>Spirochaetota</taxon>
        <taxon>Spirochaetia</taxon>
        <taxon>Spirochaetales</taxon>
        <taxon>Candidatus Aphodenecus</taxon>
    </lineage>
</organism>
<evidence type="ECO:0000313" key="1">
    <source>
        <dbReference type="EMBL" id="MBO8442599.1"/>
    </source>
</evidence>
<gene>
    <name evidence="1" type="ORF">IAC42_02405</name>
</gene>
<dbReference type="Proteomes" id="UP000823633">
    <property type="component" value="Unassembled WGS sequence"/>
</dbReference>